<dbReference type="CDD" id="cd02440">
    <property type="entry name" value="AdoMet_MTases"/>
    <property type="match status" value="1"/>
</dbReference>
<gene>
    <name evidence="1" type="ORF">HHL15_09010</name>
</gene>
<dbReference type="InterPro" id="IPR029063">
    <property type="entry name" value="SAM-dependent_MTases_sf"/>
</dbReference>
<dbReference type="SUPFAM" id="SSF53335">
    <property type="entry name" value="S-adenosyl-L-methionine-dependent methyltransferases"/>
    <property type="match status" value="1"/>
</dbReference>
<dbReference type="EMBL" id="JABBGA010000005">
    <property type="protein sequence ID" value="NML25878.1"/>
    <property type="molecule type" value="Genomic_DNA"/>
</dbReference>
<sequence>MTDLLTEERLQAEANRAAQTPAFRAALWQHCRYLRSDASPEQLKTRIHPGDQMLLHSLKHFHEVNRPLSQYYNVALQQHDAAQQILRHVFPTPPEDLKVLDFACGYGRLLRFLGLSIPPERIWAAEIQAGAVDFVVEEYGVHGLLSQTDPATFEPGQRFDFIWVASLFSHLPEALFKAWVGKLHSLLSPRGVLCFSVHDQCLLPEGAVLPDNGIRFTPDSENADLDTCSYGTTYVGEPFVARAIGDSLGHPGHAYARLPRGLANEQDLYVVPADPAADLSGLRGFRRGAWGWVDGLELGADGRLEMHGWAASLDDGPLDEVLITVDGQAHRCPTGEAREDVARVLHDTRLARSGWRFATTLPTMGGEVFLQVSGRTARGETALLYTGSLAVPGHGAAPEPAPGLLRRLKTLLSGRG</sequence>
<protein>
    <submittedName>
        <fullName evidence="1">Methyltransferase domain-containing protein</fullName>
    </submittedName>
</protein>
<dbReference type="Proteomes" id="UP000580043">
    <property type="component" value="Unassembled WGS sequence"/>
</dbReference>
<keyword evidence="2" id="KW-1185">Reference proteome</keyword>
<keyword evidence="1" id="KW-0808">Transferase</keyword>
<keyword evidence="1" id="KW-0489">Methyltransferase</keyword>
<dbReference type="PANTHER" id="PTHR43861">
    <property type="entry name" value="TRANS-ACONITATE 2-METHYLTRANSFERASE-RELATED"/>
    <property type="match status" value="1"/>
</dbReference>
<dbReference type="RefSeq" id="WP_169145420.1">
    <property type="nucleotide sequence ID" value="NZ_JABBGA010000005.1"/>
</dbReference>
<name>A0A848G103_9RHOO</name>
<evidence type="ECO:0000313" key="2">
    <source>
        <dbReference type="Proteomes" id="UP000580043"/>
    </source>
</evidence>
<accession>A0A848G103</accession>
<comment type="caution">
    <text evidence="1">The sequence shown here is derived from an EMBL/GenBank/DDBJ whole genome shotgun (WGS) entry which is preliminary data.</text>
</comment>
<dbReference type="GO" id="GO:0008168">
    <property type="term" value="F:methyltransferase activity"/>
    <property type="evidence" value="ECO:0007669"/>
    <property type="project" value="UniProtKB-KW"/>
</dbReference>
<dbReference type="GO" id="GO:0032259">
    <property type="term" value="P:methylation"/>
    <property type="evidence" value="ECO:0007669"/>
    <property type="project" value="UniProtKB-KW"/>
</dbReference>
<organism evidence="1 2">
    <name type="scientific">Zoogloea dura</name>
    <dbReference type="NCBI Taxonomy" id="2728840"/>
    <lineage>
        <taxon>Bacteria</taxon>
        <taxon>Pseudomonadati</taxon>
        <taxon>Pseudomonadota</taxon>
        <taxon>Betaproteobacteria</taxon>
        <taxon>Rhodocyclales</taxon>
        <taxon>Zoogloeaceae</taxon>
        <taxon>Zoogloea</taxon>
    </lineage>
</organism>
<dbReference type="AlphaFoldDB" id="A0A848G103"/>
<evidence type="ECO:0000313" key="1">
    <source>
        <dbReference type="EMBL" id="NML25878.1"/>
    </source>
</evidence>
<dbReference type="Gene3D" id="3.40.50.150">
    <property type="entry name" value="Vaccinia Virus protein VP39"/>
    <property type="match status" value="1"/>
</dbReference>
<proteinExistence type="predicted"/>
<reference evidence="1 2" key="1">
    <citation type="submission" date="2020-04" db="EMBL/GenBank/DDBJ databases">
        <title>Zoogloea sp. G-4-1-14 isolated from soil.</title>
        <authorList>
            <person name="Dahal R.H."/>
        </authorList>
    </citation>
    <scope>NUCLEOTIDE SEQUENCE [LARGE SCALE GENOMIC DNA]</scope>
    <source>
        <strain evidence="1 2">G-4-1-14</strain>
    </source>
</reference>
<dbReference type="Pfam" id="PF13489">
    <property type="entry name" value="Methyltransf_23"/>
    <property type="match status" value="1"/>
</dbReference>